<reference evidence="3" key="1">
    <citation type="submission" date="2025-08" db="UniProtKB">
        <authorList>
            <consortium name="RefSeq"/>
        </authorList>
    </citation>
    <scope>IDENTIFICATION</scope>
    <source>
        <tissue evidence="3">Fruit stalk</tissue>
    </source>
</reference>
<gene>
    <name evidence="3" type="primary">LOC111297299</name>
</gene>
<dbReference type="SUPFAM" id="SSF52540">
    <property type="entry name" value="P-loop containing nucleoside triphosphate hydrolases"/>
    <property type="match status" value="1"/>
</dbReference>
<dbReference type="PANTHER" id="PTHR19211:SF136">
    <property type="entry name" value="ABC TRANSPORTER F FAMILY MEMBER 1 ISOFORM X1"/>
    <property type="match status" value="1"/>
</dbReference>
<dbReference type="AlphaFoldDB" id="A0A6P5Z5U1"/>
<evidence type="ECO:0000313" key="2">
    <source>
        <dbReference type="Proteomes" id="UP000515121"/>
    </source>
</evidence>
<dbReference type="Gene3D" id="3.40.50.300">
    <property type="entry name" value="P-loop containing nucleotide triphosphate hydrolases"/>
    <property type="match status" value="1"/>
</dbReference>
<accession>A0A6P5Z5U1</accession>
<keyword evidence="2" id="KW-1185">Reference proteome</keyword>
<protein>
    <submittedName>
        <fullName evidence="3">ABC transporter F family member 1-like</fullName>
    </submittedName>
</protein>
<keyword evidence="1" id="KW-0677">Repeat</keyword>
<dbReference type="InterPro" id="IPR050611">
    <property type="entry name" value="ABCF"/>
</dbReference>
<dbReference type="GO" id="GO:0005524">
    <property type="term" value="F:ATP binding"/>
    <property type="evidence" value="ECO:0007669"/>
    <property type="project" value="TreeGrafter"/>
</dbReference>
<proteinExistence type="predicted"/>
<dbReference type="Proteomes" id="UP000515121">
    <property type="component" value="Unplaced"/>
</dbReference>
<sequence length="162" mass="17623">MVLDTSKKKAVQKKAASVTKRGVKTTVAAASSNGAATENGVDRGFDGVSAFLIFYQTRTSVLCSYPLSRDIHIVSLSMTFRGHDLIADSVWKLNYGSHYGLLGLDGCGKSTLVAAIDLHEFPIPQQMDIYRLTREIEASDMRALEAVISCDEERGFSWLGGT</sequence>
<dbReference type="PANTHER" id="PTHR19211">
    <property type="entry name" value="ATP-BINDING TRANSPORT PROTEIN-RELATED"/>
    <property type="match status" value="1"/>
</dbReference>
<dbReference type="OrthoDB" id="2110130at2759"/>
<dbReference type="InterPro" id="IPR027417">
    <property type="entry name" value="P-loop_NTPase"/>
</dbReference>
<dbReference type="GeneID" id="111297299"/>
<evidence type="ECO:0000313" key="3">
    <source>
        <dbReference type="RefSeq" id="XP_022747721.1"/>
    </source>
</evidence>
<dbReference type="KEGG" id="dzi:111297299"/>
<organism evidence="2 3">
    <name type="scientific">Durio zibethinus</name>
    <name type="common">Durian</name>
    <dbReference type="NCBI Taxonomy" id="66656"/>
    <lineage>
        <taxon>Eukaryota</taxon>
        <taxon>Viridiplantae</taxon>
        <taxon>Streptophyta</taxon>
        <taxon>Embryophyta</taxon>
        <taxon>Tracheophyta</taxon>
        <taxon>Spermatophyta</taxon>
        <taxon>Magnoliopsida</taxon>
        <taxon>eudicotyledons</taxon>
        <taxon>Gunneridae</taxon>
        <taxon>Pentapetalae</taxon>
        <taxon>rosids</taxon>
        <taxon>malvids</taxon>
        <taxon>Malvales</taxon>
        <taxon>Malvaceae</taxon>
        <taxon>Helicteroideae</taxon>
        <taxon>Durio</taxon>
    </lineage>
</organism>
<dbReference type="RefSeq" id="XP_022747721.1">
    <property type="nucleotide sequence ID" value="XM_022891986.1"/>
</dbReference>
<evidence type="ECO:0000256" key="1">
    <source>
        <dbReference type="ARBA" id="ARBA00022737"/>
    </source>
</evidence>
<name>A0A6P5Z5U1_DURZI</name>